<dbReference type="InterPro" id="IPR045865">
    <property type="entry name" value="ACT-like_dom_sf"/>
</dbReference>
<dbReference type="NCBIfam" id="NF006390">
    <property type="entry name" value="PRK08639.1"/>
    <property type="match status" value="1"/>
</dbReference>
<comment type="cofactor">
    <cofactor evidence="2 10">
        <name>pyridoxal 5'-phosphate</name>
        <dbReference type="ChEBI" id="CHEBI:597326"/>
    </cofactor>
</comment>
<sequence length="416" mass="44183">MTAARVEAAAEVLVGVVHTTPLEHSPRLSQAIGAEVLLKRENRQVARSYKVRGAFHGIQGLSEAERARGVVCASAGNYAQGVAWACARLGIQGRIYVPSNTPRQKRQRILALGGPSVKLVVTGSNYDEASMAAREDAESSGAVFVHPFDDPATILGQGSVAVEAMAQAAERGLRVTTVVLPVGGGGLASGMSVWLKERHPAVRIIGVEPAGAASMTAALAAGRPVKLPHVDTFVDGAAVGRVGDLTYDVVSELVDEVVAVPEGAVCTEMLELYQVDGIITEPAGALASTYALQLAGTLSADEAVICIVSGGNNDVSRYAEIVERSLLHEGLRHYFMVTFPQEPGALRYFLEEVLSEGEDIVLFEYVKKNNRETGPALVGVELDRADRITGLLERMEKSPMQIEQVPPGSPLFSFFL</sequence>
<evidence type="ECO:0000256" key="1">
    <source>
        <dbReference type="ARBA" id="ARBA00001274"/>
    </source>
</evidence>
<dbReference type="EC" id="4.3.1.19" evidence="10"/>
<dbReference type="Pfam" id="PF00291">
    <property type="entry name" value="PALP"/>
    <property type="match status" value="1"/>
</dbReference>
<keyword evidence="6 10" id="KW-0412">Isoleucine biosynthesis</keyword>
<dbReference type="Proteomes" id="UP000756387">
    <property type="component" value="Unassembled WGS sequence"/>
</dbReference>
<comment type="catalytic activity">
    <reaction evidence="1 10">
        <text>L-threonine = 2-oxobutanoate + NH4(+)</text>
        <dbReference type="Rhea" id="RHEA:22108"/>
        <dbReference type="ChEBI" id="CHEBI:16763"/>
        <dbReference type="ChEBI" id="CHEBI:28938"/>
        <dbReference type="ChEBI" id="CHEBI:57926"/>
        <dbReference type="EC" id="4.3.1.19"/>
    </reaction>
</comment>
<evidence type="ECO:0000259" key="11">
    <source>
        <dbReference type="PROSITE" id="PS51672"/>
    </source>
</evidence>
<dbReference type="PANTHER" id="PTHR48078">
    <property type="entry name" value="THREONINE DEHYDRATASE, MITOCHONDRIAL-RELATED"/>
    <property type="match status" value="1"/>
</dbReference>
<reference evidence="12 13" key="1">
    <citation type="submission" date="2020-10" db="EMBL/GenBank/DDBJ databases">
        <title>Nocardioides sp. isolated from sludge.</title>
        <authorList>
            <person name="Zhang X."/>
        </authorList>
    </citation>
    <scope>NUCLEOTIDE SEQUENCE [LARGE SCALE GENOMIC DNA]</scope>
    <source>
        <strain evidence="12 13">Y6</strain>
    </source>
</reference>
<name>A0ABR9RTS5_9ACTN</name>
<comment type="caution">
    <text evidence="12">The sequence shown here is derived from an EMBL/GenBank/DDBJ whole genome shotgun (WGS) entry which is preliminary data.</text>
</comment>
<dbReference type="InterPro" id="IPR001926">
    <property type="entry name" value="TrpB-like_PALP"/>
</dbReference>
<dbReference type="InterPro" id="IPR036052">
    <property type="entry name" value="TrpB-like_PALP_sf"/>
</dbReference>
<dbReference type="SUPFAM" id="SSF55021">
    <property type="entry name" value="ACT-like"/>
    <property type="match status" value="1"/>
</dbReference>
<organism evidence="12 13">
    <name type="scientific">Nocardioides malaquae</name>
    <dbReference type="NCBI Taxonomy" id="2773426"/>
    <lineage>
        <taxon>Bacteria</taxon>
        <taxon>Bacillati</taxon>
        <taxon>Actinomycetota</taxon>
        <taxon>Actinomycetes</taxon>
        <taxon>Propionibacteriales</taxon>
        <taxon>Nocardioidaceae</taxon>
        <taxon>Nocardioides</taxon>
    </lineage>
</organism>
<evidence type="ECO:0000256" key="8">
    <source>
        <dbReference type="ARBA" id="ARBA00023239"/>
    </source>
</evidence>
<dbReference type="PANTHER" id="PTHR48078:SF11">
    <property type="entry name" value="THREONINE DEHYDRATASE, MITOCHONDRIAL"/>
    <property type="match status" value="1"/>
</dbReference>
<dbReference type="EMBL" id="JADCSA010000008">
    <property type="protein sequence ID" value="MBE7324984.1"/>
    <property type="molecule type" value="Genomic_DNA"/>
</dbReference>
<keyword evidence="13" id="KW-1185">Reference proteome</keyword>
<keyword evidence="8 10" id="KW-0456">Lyase</keyword>
<evidence type="ECO:0000313" key="13">
    <source>
        <dbReference type="Proteomes" id="UP000756387"/>
    </source>
</evidence>
<evidence type="ECO:0000256" key="10">
    <source>
        <dbReference type="RuleBase" id="RU362012"/>
    </source>
</evidence>
<evidence type="ECO:0000256" key="9">
    <source>
        <dbReference type="ARBA" id="ARBA00023304"/>
    </source>
</evidence>
<dbReference type="SUPFAM" id="SSF53686">
    <property type="entry name" value="Tryptophan synthase beta subunit-like PLP-dependent enzymes"/>
    <property type="match status" value="1"/>
</dbReference>
<evidence type="ECO:0000256" key="4">
    <source>
        <dbReference type="ARBA" id="ARBA00010869"/>
    </source>
</evidence>
<dbReference type="InterPro" id="IPR050147">
    <property type="entry name" value="Ser/Thr_Dehydratase"/>
</dbReference>
<comment type="subunit">
    <text evidence="10">Homotetramer.</text>
</comment>
<dbReference type="Gene3D" id="3.40.50.1100">
    <property type="match status" value="2"/>
</dbReference>
<evidence type="ECO:0000256" key="3">
    <source>
        <dbReference type="ARBA" id="ARBA00004810"/>
    </source>
</evidence>
<keyword evidence="9 10" id="KW-0100">Branched-chain amino acid biosynthesis</keyword>
<evidence type="ECO:0000256" key="2">
    <source>
        <dbReference type="ARBA" id="ARBA00001933"/>
    </source>
</evidence>
<feature type="domain" description="ACT-like" evidence="11">
    <location>
        <begin position="333"/>
        <end position="407"/>
    </location>
</feature>
<proteinExistence type="inferred from homology"/>
<keyword evidence="7 10" id="KW-0663">Pyridoxal phosphate</keyword>
<dbReference type="PROSITE" id="PS51672">
    <property type="entry name" value="ACT_LIKE"/>
    <property type="match status" value="1"/>
</dbReference>
<dbReference type="NCBIfam" id="TIGR02079">
    <property type="entry name" value="THD1"/>
    <property type="match status" value="1"/>
</dbReference>
<evidence type="ECO:0000256" key="6">
    <source>
        <dbReference type="ARBA" id="ARBA00022624"/>
    </source>
</evidence>
<keyword evidence="5 10" id="KW-0028">Amino-acid biosynthesis</keyword>
<evidence type="ECO:0000256" key="7">
    <source>
        <dbReference type="ARBA" id="ARBA00022898"/>
    </source>
</evidence>
<comment type="function">
    <text evidence="10">Catalyzes the anaerobic formation of alpha-ketobutyrate and ammonia from threonine in a two-step reaction. The first step involved a dehydration of threonine and a production of enamine intermediates (aminocrotonate), which tautomerizes to its imine form (iminobutyrate). Both intermediates are unstable and short-lived. The second step is the nonenzymatic hydrolysis of the enamine/imine intermediates to form 2-ketobutyrate and free ammonia. In the low water environment of the cell, the second step is accelerated by RidA.</text>
</comment>
<gene>
    <name evidence="10 12" type="primary">ilvA</name>
    <name evidence="12" type="ORF">IEQ44_09970</name>
</gene>
<evidence type="ECO:0000313" key="12">
    <source>
        <dbReference type="EMBL" id="MBE7324984.1"/>
    </source>
</evidence>
<protein>
    <recommendedName>
        <fullName evidence="10">L-threonine dehydratase</fullName>
        <ecNumber evidence="10">4.3.1.19</ecNumber>
    </recommendedName>
    <alternativeName>
        <fullName evidence="10">Threonine deaminase</fullName>
    </alternativeName>
</protein>
<dbReference type="InterPro" id="IPR011820">
    <property type="entry name" value="IlvA"/>
</dbReference>
<dbReference type="Pfam" id="PF00585">
    <property type="entry name" value="Thr_dehydrat_C"/>
    <property type="match status" value="1"/>
</dbReference>
<dbReference type="InterPro" id="IPR001721">
    <property type="entry name" value="TD_ACT-like"/>
</dbReference>
<comment type="pathway">
    <text evidence="3 10">Amino-acid biosynthesis; L-isoleucine biosynthesis; 2-oxobutanoate from L-threonine: step 1/1.</text>
</comment>
<dbReference type="GO" id="GO:0004794">
    <property type="term" value="F:threonine deaminase activity"/>
    <property type="evidence" value="ECO:0007669"/>
    <property type="project" value="UniProtKB-EC"/>
</dbReference>
<evidence type="ECO:0000256" key="5">
    <source>
        <dbReference type="ARBA" id="ARBA00022605"/>
    </source>
</evidence>
<accession>A0ABR9RTS5</accession>
<dbReference type="CDD" id="cd01562">
    <property type="entry name" value="Thr-dehyd"/>
    <property type="match status" value="1"/>
</dbReference>
<comment type="similarity">
    <text evidence="4 10">Belongs to the serine/threonine dehydratase family.</text>
</comment>